<dbReference type="KEGG" id="dli:dnl_23480"/>
<protein>
    <submittedName>
        <fullName evidence="2">Transposase, RpnA-like</fullName>
    </submittedName>
</protein>
<name>A0A975B739_9BACT</name>
<dbReference type="RefSeq" id="WP_207691738.1">
    <property type="nucleotide sequence ID" value="NZ_CP061799.1"/>
</dbReference>
<feature type="coiled-coil region" evidence="1">
    <location>
        <begin position="247"/>
        <end position="274"/>
    </location>
</feature>
<dbReference type="EMBL" id="CP061799">
    <property type="protein sequence ID" value="QTA80062.1"/>
    <property type="molecule type" value="Genomic_DNA"/>
</dbReference>
<keyword evidence="1" id="KW-0175">Coiled coil</keyword>
<dbReference type="PANTHER" id="PTHR41317:SF1">
    <property type="entry name" value="PD-(D_E)XK NUCLEASE FAMILY TRANSPOSASE"/>
    <property type="match status" value="1"/>
</dbReference>
<evidence type="ECO:0000256" key="1">
    <source>
        <dbReference type="SAM" id="Coils"/>
    </source>
</evidence>
<sequence length="296" mass="34637">MTKILSPKNDYVFKKLFTQDHEILADLINSVLELPENEKICSVTVRNPVILAEDISKKFIILDIHAADESGREYDIEMQVRKFETYPERALYYLCRIYAAQLKSGKDYSGLNPVIGIHFLDYELFPDNDDFYFNFMLRDIRYPDLKLTDDFNLHIFELPGVEAALKKKPHPGLEWLYFFNHVHEEEEDVMQKQYNNPMITKAYDILKTLSTDEEIRHRAKIREESMINEAIFMAGERKKGKEEGIKVGRKEGKIEQAENTARKMLARNMNIEDIAEFTGLDVKDIQKLNQDIEGKT</sequence>
<keyword evidence="3" id="KW-1185">Reference proteome</keyword>
<dbReference type="Pfam" id="PF12784">
    <property type="entry name" value="PDDEXK_2"/>
    <property type="match status" value="1"/>
</dbReference>
<dbReference type="PANTHER" id="PTHR41317">
    <property type="entry name" value="PD-(D_E)XK NUCLEASE FAMILY TRANSPOSASE"/>
    <property type="match status" value="1"/>
</dbReference>
<dbReference type="AlphaFoldDB" id="A0A975B739"/>
<reference evidence="2" key="1">
    <citation type="journal article" date="2021" name="Microb. Physiol.">
        <title>Proteogenomic Insights into the Physiology of Marine, Sulfate-Reducing, Filamentous Desulfonema limicola and Desulfonema magnum.</title>
        <authorList>
            <person name="Schnaars V."/>
            <person name="Wohlbrand L."/>
            <person name="Scheve S."/>
            <person name="Hinrichs C."/>
            <person name="Reinhardt R."/>
            <person name="Rabus R."/>
        </authorList>
    </citation>
    <scope>NUCLEOTIDE SEQUENCE</scope>
    <source>
        <strain evidence="2">5ac10</strain>
    </source>
</reference>
<evidence type="ECO:0000313" key="2">
    <source>
        <dbReference type="EMBL" id="QTA80062.1"/>
    </source>
</evidence>
<organism evidence="2 3">
    <name type="scientific">Desulfonema limicola</name>
    <dbReference type="NCBI Taxonomy" id="45656"/>
    <lineage>
        <taxon>Bacteria</taxon>
        <taxon>Pseudomonadati</taxon>
        <taxon>Thermodesulfobacteriota</taxon>
        <taxon>Desulfobacteria</taxon>
        <taxon>Desulfobacterales</taxon>
        <taxon>Desulfococcaceae</taxon>
        <taxon>Desulfonema</taxon>
    </lineage>
</organism>
<dbReference type="InterPro" id="IPR010106">
    <property type="entry name" value="RpnA"/>
</dbReference>
<evidence type="ECO:0000313" key="3">
    <source>
        <dbReference type="Proteomes" id="UP000663720"/>
    </source>
</evidence>
<accession>A0A975B739</accession>
<proteinExistence type="predicted"/>
<gene>
    <name evidence="2" type="ORF">dnl_23480</name>
</gene>
<dbReference type="NCBIfam" id="TIGR01784">
    <property type="entry name" value="T_den_put_tspse"/>
    <property type="match status" value="1"/>
</dbReference>
<dbReference type="Proteomes" id="UP000663720">
    <property type="component" value="Chromosome"/>
</dbReference>